<accession>A0A644X642</accession>
<dbReference type="AlphaFoldDB" id="A0A644X642"/>
<name>A0A644X642_9ZZZZ</name>
<evidence type="ECO:0000313" key="1">
    <source>
        <dbReference type="EMBL" id="MPM11417.1"/>
    </source>
</evidence>
<comment type="caution">
    <text evidence="1">The sequence shown here is derived from an EMBL/GenBank/DDBJ whole genome shotgun (WGS) entry which is preliminary data.</text>
</comment>
<reference evidence="1" key="1">
    <citation type="submission" date="2019-08" db="EMBL/GenBank/DDBJ databases">
        <authorList>
            <person name="Kucharzyk K."/>
            <person name="Murdoch R.W."/>
            <person name="Higgins S."/>
            <person name="Loffler F."/>
        </authorList>
    </citation>
    <scope>NUCLEOTIDE SEQUENCE</scope>
</reference>
<organism evidence="1">
    <name type="scientific">bioreactor metagenome</name>
    <dbReference type="NCBI Taxonomy" id="1076179"/>
    <lineage>
        <taxon>unclassified sequences</taxon>
        <taxon>metagenomes</taxon>
        <taxon>ecological metagenomes</taxon>
    </lineage>
</organism>
<protein>
    <submittedName>
        <fullName evidence="1">Uncharacterized protein</fullName>
    </submittedName>
</protein>
<dbReference type="EMBL" id="VSSQ01001828">
    <property type="protein sequence ID" value="MPM11417.1"/>
    <property type="molecule type" value="Genomic_DNA"/>
</dbReference>
<gene>
    <name evidence="1" type="ORF">SDC9_57761</name>
</gene>
<proteinExistence type="predicted"/>
<sequence>MRHVDDTAPCGLGRTPVTFGDIAAGISAANGIATRLLDSDHAGTGSITIDCYASRPRGLGDGQSADRLRLRRQCGRRQQADCHAKAQQGA</sequence>